<dbReference type="InterPro" id="IPR053140">
    <property type="entry name" value="GDSL_Rv0518-like"/>
</dbReference>
<proteinExistence type="predicted"/>
<keyword evidence="3" id="KW-1185">Reference proteome</keyword>
<dbReference type="RefSeq" id="WP_246568194.1">
    <property type="nucleotide sequence ID" value="NZ_BMPQ01000016.1"/>
</dbReference>
<sequence length="385" mass="40635">MSNSSASWIAAHRSAVINPHDGFTLFETRAFADQTVRQPLRLAGGGEALRIRLSNRYGKNPLKMAGAHIAKHTKASAIDPASDTVLRFAGADTVTIGVGDEVVSDPVEQKVNAGDELTLSLYLPHDTGLTTYSAVPYDIGYAVPGNQLTAETLTDAEELVTSHFLTGVDVLAPEGTAIAVAFGDSWIEGFATTPGADNSFPAQLSRRLTHGWIVNQGISGNRLLTDGNGEHLLARLERDVLDAPGVSHVLIHIGLNDLGVPGTQSFPEPPVLPTVDDLIAGYTTLADRIHTAGLVAVAGTLGPYEGTVYDGVDNPAGQALRHQINDWLLGPDHPFDTVIDIAAAVADPDRPDQIRAEYNSGDGLHVNDAGAKAIADAVDLSLLRF</sequence>
<reference evidence="2" key="2">
    <citation type="submission" date="2020-09" db="EMBL/GenBank/DDBJ databases">
        <authorList>
            <person name="Sun Q."/>
            <person name="Ohkuma M."/>
        </authorList>
    </citation>
    <scope>NUCLEOTIDE SEQUENCE</scope>
    <source>
        <strain evidence="2">JCM 3035</strain>
    </source>
</reference>
<reference evidence="2" key="1">
    <citation type="journal article" date="2014" name="Int. J. Syst. Evol. Microbiol.">
        <title>Complete genome sequence of Corynebacterium casei LMG S-19264T (=DSM 44701T), isolated from a smear-ripened cheese.</title>
        <authorList>
            <consortium name="US DOE Joint Genome Institute (JGI-PGF)"/>
            <person name="Walter F."/>
            <person name="Albersmeier A."/>
            <person name="Kalinowski J."/>
            <person name="Ruckert C."/>
        </authorList>
    </citation>
    <scope>NUCLEOTIDE SEQUENCE</scope>
    <source>
        <strain evidence="2">JCM 3035</strain>
    </source>
</reference>
<feature type="domain" description="SGNH hydrolase-type esterase" evidence="1">
    <location>
        <begin position="181"/>
        <end position="373"/>
    </location>
</feature>
<dbReference type="PANTHER" id="PTHR43784">
    <property type="entry name" value="GDSL-LIKE LIPASE/ACYLHYDROLASE, PUTATIVE (AFU_ORTHOLOGUE AFUA_2G00820)-RELATED"/>
    <property type="match status" value="1"/>
</dbReference>
<dbReference type="PANTHER" id="PTHR43784:SF2">
    <property type="entry name" value="GDSL-LIKE LIPASE_ACYLHYDROLASE, PUTATIVE (AFU_ORTHOLOGUE AFUA_2G00820)-RELATED"/>
    <property type="match status" value="1"/>
</dbReference>
<dbReference type="InterPro" id="IPR036514">
    <property type="entry name" value="SGNH_hydro_sf"/>
</dbReference>
<dbReference type="InterPro" id="IPR013830">
    <property type="entry name" value="SGNH_hydro"/>
</dbReference>
<accession>A0A917VJX2</accession>
<dbReference type="SUPFAM" id="SSF52266">
    <property type="entry name" value="SGNH hydrolase"/>
    <property type="match status" value="1"/>
</dbReference>
<organism evidence="2 3">
    <name type="scientific">Streptomyces flaveus</name>
    <dbReference type="NCBI Taxonomy" id="66370"/>
    <lineage>
        <taxon>Bacteria</taxon>
        <taxon>Bacillati</taxon>
        <taxon>Actinomycetota</taxon>
        <taxon>Actinomycetes</taxon>
        <taxon>Kitasatosporales</taxon>
        <taxon>Streptomycetaceae</taxon>
        <taxon>Streptomyces</taxon>
        <taxon>Streptomyces aurantiacus group</taxon>
    </lineage>
</organism>
<evidence type="ECO:0000313" key="2">
    <source>
        <dbReference type="EMBL" id="GGK87889.1"/>
    </source>
</evidence>
<name>A0A917VJX2_9ACTN</name>
<dbReference type="EMBL" id="BMPQ01000016">
    <property type="protein sequence ID" value="GGK87889.1"/>
    <property type="molecule type" value="Genomic_DNA"/>
</dbReference>
<evidence type="ECO:0000313" key="3">
    <source>
        <dbReference type="Proteomes" id="UP000637788"/>
    </source>
</evidence>
<gene>
    <name evidence="2" type="ORF">GCM10010094_56290</name>
</gene>
<dbReference type="Pfam" id="PF13472">
    <property type="entry name" value="Lipase_GDSL_2"/>
    <property type="match status" value="1"/>
</dbReference>
<comment type="caution">
    <text evidence="2">The sequence shown here is derived from an EMBL/GenBank/DDBJ whole genome shotgun (WGS) entry which is preliminary data.</text>
</comment>
<dbReference type="AlphaFoldDB" id="A0A917VJX2"/>
<protein>
    <recommendedName>
        <fullName evidence="1">SGNH hydrolase-type esterase domain-containing protein</fullName>
    </recommendedName>
</protein>
<dbReference type="Gene3D" id="3.40.50.1110">
    <property type="entry name" value="SGNH hydrolase"/>
    <property type="match status" value="1"/>
</dbReference>
<dbReference type="Proteomes" id="UP000637788">
    <property type="component" value="Unassembled WGS sequence"/>
</dbReference>
<evidence type="ECO:0000259" key="1">
    <source>
        <dbReference type="Pfam" id="PF13472"/>
    </source>
</evidence>